<sequence length="118" mass="13684">MFLQLAHKEMDVYKLARTFVISCYQLSKTFPPEEKFNMTQQVRRAALSVQLNIAESAARRSAAERRRFYEIARSSLVEIDTAMDIAVSLSYFTKDEIEELGNIMIRCFQMLTKMVACQ</sequence>
<gene>
    <name evidence="1" type="ORF">D3H65_27060</name>
</gene>
<dbReference type="EMBL" id="CP032157">
    <property type="protein sequence ID" value="AXY77416.1"/>
    <property type="molecule type" value="Genomic_DNA"/>
</dbReference>
<keyword evidence="2" id="KW-1185">Reference proteome</keyword>
<name>A0A3B7MWN0_9BACT</name>
<dbReference type="AlphaFoldDB" id="A0A3B7MWN0"/>
<reference evidence="1 2" key="1">
    <citation type="submission" date="2018-09" db="EMBL/GenBank/DDBJ databases">
        <title>Genome sequencing of strain 6GH32-13.</title>
        <authorList>
            <person name="Weon H.-Y."/>
            <person name="Heo J."/>
            <person name="Kwon S.-W."/>
        </authorList>
    </citation>
    <scope>NUCLEOTIDE SEQUENCE [LARGE SCALE GENOMIC DNA]</scope>
    <source>
        <strain evidence="1 2">5GH32-13</strain>
    </source>
</reference>
<dbReference type="InterPro" id="IPR012657">
    <property type="entry name" value="23S_rRNA-intervening_sequence"/>
</dbReference>
<dbReference type="OrthoDB" id="9811959at2"/>
<dbReference type="NCBIfam" id="TIGR02436">
    <property type="entry name" value="four helix bundle protein"/>
    <property type="match status" value="1"/>
</dbReference>
<evidence type="ECO:0000313" key="2">
    <source>
        <dbReference type="Proteomes" id="UP000263900"/>
    </source>
</evidence>
<dbReference type="Gene3D" id="1.20.1440.60">
    <property type="entry name" value="23S rRNA-intervening sequence"/>
    <property type="match status" value="1"/>
</dbReference>
<organism evidence="1 2">
    <name type="scientific">Paraflavitalea soli</name>
    <dbReference type="NCBI Taxonomy" id="2315862"/>
    <lineage>
        <taxon>Bacteria</taxon>
        <taxon>Pseudomonadati</taxon>
        <taxon>Bacteroidota</taxon>
        <taxon>Chitinophagia</taxon>
        <taxon>Chitinophagales</taxon>
        <taxon>Chitinophagaceae</taxon>
        <taxon>Paraflavitalea</taxon>
    </lineage>
</organism>
<dbReference type="KEGG" id="pseg:D3H65_27060"/>
<dbReference type="InterPro" id="IPR036583">
    <property type="entry name" value="23S_rRNA_IVS_sf"/>
</dbReference>
<dbReference type="SUPFAM" id="SSF158446">
    <property type="entry name" value="IVS-encoded protein-like"/>
    <property type="match status" value="1"/>
</dbReference>
<accession>A0A3B7MWN0</accession>
<dbReference type="PANTHER" id="PTHR38471:SF2">
    <property type="entry name" value="FOUR HELIX BUNDLE PROTEIN"/>
    <property type="match status" value="1"/>
</dbReference>
<proteinExistence type="predicted"/>
<dbReference type="Proteomes" id="UP000263900">
    <property type="component" value="Chromosome"/>
</dbReference>
<dbReference type="RefSeq" id="WP_119053292.1">
    <property type="nucleotide sequence ID" value="NZ_CP032157.1"/>
</dbReference>
<evidence type="ECO:0000313" key="1">
    <source>
        <dbReference type="EMBL" id="AXY77416.1"/>
    </source>
</evidence>
<dbReference type="Pfam" id="PF05635">
    <property type="entry name" value="23S_rRNA_IVP"/>
    <property type="match status" value="1"/>
</dbReference>
<protein>
    <submittedName>
        <fullName evidence="1">Four helix bundle protein</fullName>
    </submittedName>
</protein>
<dbReference type="PANTHER" id="PTHR38471">
    <property type="entry name" value="FOUR HELIX BUNDLE PROTEIN"/>
    <property type="match status" value="1"/>
</dbReference>